<evidence type="ECO:0000256" key="2">
    <source>
        <dbReference type="ARBA" id="ARBA00022695"/>
    </source>
</evidence>
<keyword evidence="2" id="KW-0548">Nucleotidyltransferase</keyword>
<evidence type="ECO:0000259" key="3">
    <source>
        <dbReference type="Pfam" id="PF01467"/>
    </source>
</evidence>
<dbReference type="InterPro" id="IPR004821">
    <property type="entry name" value="Cyt_trans-like"/>
</dbReference>
<keyword evidence="1" id="KW-0808">Transferase</keyword>
<dbReference type="Gene3D" id="3.40.50.620">
    <property type="entry name" value="HUPs"/>
    <property type="match status" value="1"/>
</dbReference>
<gene>
    <name evidence="4" type="ORF">A3B50_00680</name>
</gene>
<dbReference type="PANTHER" id="PTHR43793">
    <property type="entry name" value="FAD SYNTHASE"/>
    <property type="match status" value="1"/>
</dbReference>
<proteinExistence type="predicted"/>
<name>A0A1F7J4Z0_9BACT</name>
<comment type="caution">
    <text evidence="4">The sequence shown here is derived from an EMBL/GenBank/DDBJ whole genome shotgun (WGS) entry which is preliminary data.</text>
</comment>
<evidence type="ECO:0000256" key="1">
    <source>
        <dbReference type="ARBA" id="ARBA00022679"/>
    </source>
</evidence>
<dbReference type="GO" id="GO:0016779">
    <property type="term" value="F:nucleotidyltransferase activity"/>
    <property type="evidence" value="ECO:0007669"/>
    <property type="project" value="UniProtKB-KW"/>
</dbReference>
<protein>
    <recommendedName>
        <fullName evidence="3">Cytidyltransferase-like domain-containing protein</fullName>
    </recommendedName>
</protein>
<sequence>MISGDPNDKIFYLRSLKDTEKLKNFLAPYKKAVLVGGCFDVLHYGHVVFFKNAKKQKGSLIVLLEPDTSLLKRKKRKAIHTQRDRAEMVAAISYVDAVVAIPHFTKDEEYEKLVKIIKPRVIAVTEGDELLRHKKNHAKLVGAQVIEVTPKIKGLSTSLITNYATLSSD</sequence>
<evidence type="ECO:0000313" key="4">
    <source>
        <dbReference type="EMBL" id="OGK50678.1"/>
    </source>
</evidence>
<dbReference type="InterPro" id="IPR014729">
    <property type="entry name" value="Rossmann-like_a/b/a_fold"/>
</dbReference>
<organism evidence="4 5">
    <name type="scientific">Candidatus Roizmanbacteria bacterium RIFCSPLOWO2_01_FULL_40_42</name>
    <dbReference type="NCBI Taxonomy" id="1802066"/>
    <lineage>
        <taxon>Bacteria</taxon>
        <taxon>Candidatus Roizmaniibacteriota</taxon>
    </lineage>
</organism>
<dbReference type="AlphaFoldDB" id="A0A1F7J4Z0"/>
<dbReference type="Pfam" id="PF01467">
    <property type="entry name" value="CTP_transf_like"/>
    <property type="match status" value="1"/>
</dbReference>
<dbReference type="EMBL" id="MGAQ01000014">
    <property type="protein sequence ID" value="OGK50678.1"/>
    <property type="molecule type" value="Genomic_DNA"/>
</dbReference>
<evidence type="ECO:0000313" key="5">
    <source>
        <dbReference type="Proteomes" id="UP000178558"/>
    </source>
</evidence>
<dbReference type="PANTHER" id="PTHR43793:SF1">
    <property type="entry name" value="FAD SYNTHASE"/>
    <property type="match status" value="1"/>
</dbReference>
<dbReference type="Proteomes" id="UP000178558">
    <property type="component" value="Unassembled WGS sequence"/>
</dbReference>
<dbReference type="SUPFAM" id="SSF52374">
    <property type="entry name" value="Nucleotidylyl transferase"/>
    <property type="match status" value="1"/>
</dbReference>
<reference evidence="4 5" key="1">
    <citation type="journal article" date="2016" name="Nat. Commun.">
        <title>Thousands of microbial genomes shed light on interconnected biogeochemical processes in an aquifer system.</title>
        <authorList>
            <person name="Anantharaman K."/>
            <person name="Brown C.T."/>
            <person name="Hug L.A."/>
            <person name="Sharon I."/>
            <person name="Castelle C.J."/>
            <person name="Probst A.J."/>
            <person name="Thomas B.C."/>
            <person name="Singh A."/>
            <person name="Wilkins M.J."/>
            <person name="Karaoz U."/>
            <person name="Brodie E.L."/>
            <person name="Williams K.H."/>
            <person name="Hubbard S.S."/>
            <person name="Banfield J.F."/>
        </authorList>
    </citation>
    <scope>NUCLEOTIDE SEQUENCE [LARGE SCALE GENOMIC DNA]</scope>
</reference>
<accession>A0A1F7J4Z0</accession>
<dbReference type="NCBIfam" id="TIGR00125">
    <property type="entry name" value="cyt_tran_rel"/>
    <property type="match status" value="1"/>
</dbReference>
<feature type="domain" description="Cytidyltransferase-like" evidence="3">
    <location>
        <begin position="34"/>
        <end position="160"/>
    </location>
</feature>
<dbReference type="InterPro" id="IPR050385">
    <property type="entry name" value="Archaeal_FAD_synthase"/>
</dbReference>